<comment type="function">
    <text evidence="3">Lytic transglycosylase with a strong preference for naked glycan strands that lack stem peptides.</text>
</comment>
<dbReference type="AlphaFoldDB" id="B8IHK7"/>
<name>B8IHK7_METNO</name>
<dbReference type="KEGG" id="mno:Mnod_6925"/>
<keyword evidence="2 3" id="KW-0961">Cell wall biogenesis/degradation</keyword>
<dbReference type="InterPro" id="IPR034718">
    <property type="entry name" value="RlpA"/>
</dbReference>
<evidence type="ECO:0000256" key="1">
    <source>
        <dbReference type="ARBA" id="ARBA00023239"/>
    </source>
</evidence>
<dbReference type="GO" id="GO:0071555">
    <property type="term" value="P:cell wall organization"/>
    <property type="evidence" value="ECO:0007669"/>
    <property type="project" value="UniProtKB-KW"/>
</dbReference>
<dbReference type="InterPro" id="IPR036908">
    <property type="entry name" value="RlpA-like_sf"/>
</dbReference>
<feature type="region of interest" description="Disordered" evidence="5">
    <location>
        <begin position="328"/>
        <end position="398"/>
    </location>
</feature>
<gene>
    <name evidence="3" type="primary">rlpA</name>
    <name evidence="7" type="ordered locus">Mnod_6925</name>
</gene>
<feature type="region of interest" description="Disordered" evidence="5">
    <location>
        <begin position="269"/>
        <end position="299"/>
    </location>
</feature>
<comment type="similarity">
    <text evidence="3 4">Belongs to the RlpA family.</text>
</comment>
<keyword evidence="1 3" id="KW-0456">Lyase</keyword>
<keyword evidence="8" id="KW-1185">Reference proteome</keyword>
<dbReference type="OrthoDB" id="9779128at2"/>
<dbReference type="PANTHER" id="PTHR34183">
    <property type="entry name" value="ENDOLYTIC PEPTIDOGLYCAN TRANSGLYCOSYLASE RLPA"/>
    <property type="match status" value="1"/>
</dbReference>
<keyword evidence="7" id="KW-0449">Lipoprotein</keyword>
<dbReference type="EC" id="4.2.2.-" evidence="3"/>
<evidence type="ECO:0000256" key="2">
    <source>
        <dbReference type="ARBA" id="ARBA00023316"/>
    </source>
</evidence>
<evidence type="ECO:0000256" key="5">
    <source>
        <dbReference type="SAM" id="MobiDB-lite"/>
    </source>
</evidence>
<dbReference type="STRING" id="460265.Mnod_6925"/>
<dbReference type="EMBL" id="CP001349">
    <property type="protein sequence ID" value="ACL61670.1"/>
    <property type="molecule type" value="Genomic_DNA"/>
</dbReference>
<evidence type="ECO:0000256" key="4">
    <source>
        <dbReference type="RuleBase" id="RU003495"/>
    </source>
</evidence>
<dbReference type="GO" id="GO:0000270">
    <property type="term" value="P:peptidoglycan metabolic process"/>
    <property type="evidence" value="ECO:0007669"/>
    <property type="project" value="UniProtKB-UniRule"/>
</dbReference>
<dbReference type="SUPFAM" id="SSF50685">
    <property type="entry name" value="Barwin-like endoglucanases"/>
    <property type="match status" value="1"/>
</dbReference>
<dbReference type="eggNOG" id="COG0797">
    <property type="taxonomic scope" value="Bacteria"/>
</dbReference>
<evidence type="ECO:0000259" key="6">
    <source>
        <dbReference type="Pfam" id="PF03330"/>
    </source>
</evidence>
<protein>
    <recommendedName>
        <fullName evidence="3">Endolytic peptidoglycan transglycosylase RlpA</fullName>
        <ecNumber evidence="3">4.2.2.-</ecNumber>
    </recommendedName>
</protein>
<dbReference type="Gene3D" id="2.40.40.10">
    <property type="entry name" value="RlpA-like domain"/>
    <property type="match status" value="1"/>
</dbReference>
<dbReference type="CDD" id="cd22268">
    <property type="entry name" value="DPBB_RlpA-like"/>
    <property type="match status" value="1"/>
</dbReference>
<feature type="compositionally biased region" description="Low complexity" evidence="5">
    <location>
        <begin position="342"/>
        <end position="356"/>
    </location>
</feature>
<evidence type="ECO:0000313" key="7">
    <source>
        <dbReference type="EMBL" id="ACL61670.1"/>
    </source>
</evidence>
<dbReference type="GO" id="GO:0009279">
    <property type="term" value="C:cell outer membrane"/>
    <property type="evidence" value="ECO:0007669"/>
    <property type="project" value="TreeGrafter"/>
</dbReference>
<dbReference type="RefSeq" id="WP_015933234.1">
    <property type="nucleotide sequence ID" value="NC_011894.1"/>
</dbReference>
<reference evidence="7 8" key="1">
    <citation type="submission" date="2009-01" db="EMBL/GenBank/DDBJ databases">
        <title>Complete sequence of chromosome of Methylobacterium nodulans ORS 2060.</title>
        <authorList>
            <consortium name="US DOE Joint Genome Institute"/>
            <person name="Lucas S."/>
            <person name="Copeland A."/>
            <person name="Lapidus A."/>
            <person name="Glavina del Rio T."/>
            <person name="Dalin E."/>
            <person name="Tice H."/>
            <person name="Bruce D."/>
            <person name="Goodwin L."/>
            <person name="Pitluck S."/>
            <person name="Sims D."/>
            <person name="Brettin T."/>
            <person name="Detter J.C."/>
            <person name="Han C."/>
            <person name="Larimer F."/>
            <person name="Land M."/>
            <person name="Hauser L."/>
            <person name="Kyrpides N."/>
            <person name="Ivanova N."/>
            <person name="Marx C.J."/>
            <person name="Richardson P."/>
        </authorList>
    </citation>
    <scope>NUCLEOTIDE SEQUENCE [LARGE SCALE GENOMIC DNA]</scope>
    <source>
        <strain evidence="8">LMG 21967 / CNCM I-2342 / ORS 2060</strain>
    </source>
</reference>
<dbReference type="Proteomes" id="UP000008207">
    <property type="component" value="Chromosome"/>
</dbReference>
<evidence type="ECO:0000256" key="3">
    <source>
        <dbReference type="HAMAP-Rule" id="MF_02071"/>
    </source>
</evidence>
<dbReference type="PANTHER" id="PTHR34183:SF1">
    <property type="entry name" value="ENDOLYTIC PEPTIDOGLYCAN TRANSGLYCOSYLASE RLPA"/>
    <property type="match status" value="1"/>
</dbReference>
<accession>B8IHK7</accession>
<dbReference type="InterPro" id="IPR009009">
    <property type="entry name" value="RlpA-like_DPBB"/>
</dbReference>
<dbReference type="NCBIfam" id="TIGR00413">
    <property type="entry name" value="rlpA"/>
    <property type="match status" value="1"/>
</dbReference>
<dbReference type="Pfam" id="PF03330">
    <property type="entry name" value="DPBB_1"/>
    <property type="match status" value="1"/>
</dbReference>
<dbReference type="HAMAP" id="MF_02071">
    <property type="entry name" value="RlpA"/>
    <property type="match status" value="1"/>
</dbReference>
<feature type="domain" description="RlpA-like protein double-psi beta-barrel" evidence="6">
    <location>
        <begin position="102"/>
        <end position="190"/>
    </location>
</feature>
<sequence length="398" mass="41102">MAGSSKGGLIASGSAAGALRLAAVAGVALLTANCAGTPHPTTTAARSGRQIDPKYGVAPSPRLYGENDPIPKGGGRAMVGKPYMVAGHTYVPREDPRGYVREGLASWYGTAFHGRMTANGEVFDRFSVAAAHPTLPLPSYARVTNLANGHSMVVRVNDRGPYHAGRLMDVSERVAEALEFHRRGTTRVRVEYLGKASVAGSDDRKLMATLRTDGRPAGGPFGANLMVADAGEEAKPFAFRRPEPEPTPVTPVVERPRVMPAPVRVAEAPLRPAPAPRPAPIRVAEAPPRSAPAPQPAAAARSMVAAKPIVVAKDRSALAQAMLAAAQPAGRTGPAPAPPRRAAPLPLSAPLQLGGAHPVPPGRPGAGRSLTARFDGGGAGARKTHSAAAPRARVADML</sequence>
<evidence type="ECO:0000313" key="8">
    <source>
        <dbReference type="Proteomes" id="UP000008207"/>
    </source>
</evidence>
<organism evidence="7 8">
    <name type="scientific">Methylobacterium nodulans (strain LMG 21967 / CNCM I-2342 / ORS 2060)</name>
    <dbReference type="NCBI Taxonomy" id="460265"/>
    <lineage>
        <taxon>Bacteria</taxon>
        <taxon>Pseudomonadati</taxon>
        <taxon>Pseudomonadota</taxon>
        <taxon>Alphaproteobacteria</taxon>
        <taxon>Hyphomicrobiales</taxon>
        <taxon>Methylobacteriaceae</taxon>
        <taxon>Methylobacterium</taxon>
    </lineage>
</organism>
<proteinExistence type="inferred from homology"/>
<dbReference type="GO" id="GO:0008932">
    <property type="term" value="F:lytic endotransglycosylase activity"/>
    <property type="evidence" value="ECO:0007669"/>
    <property type="project" value="UniProtKB-UniRule"/>
</dbReference>
<dbReference type="InterPro" id="IPR012997">
    <property type="entry name" value="RplA"/>
</dbReference>
<dbReference type="HOGENOM" id="CLU_042923_8_2_5"/>